<feature type="domain" description="Thioesterase" evidence="2">
    <location>
        <begin position="60"/>
        <end position="133"/>
    </location>
</feature>
<dbReference type="Gene3D" id="3.10.129.10">
    <property type="entry name" value="Hotdog Thioesterase"/>
    <property type="match status" value="2"/>
</dbReference>
<accession>A0ABU2BWZ3</accession>
<evidence type="ECO:0000313" key="3">
    <source>
        <dbReference type="EMBL" id="MDR7362554.1"/>
    </source>
</evidence>
<evidence type="ECO:0000313" key="4">
    <source>
        <dbReference type="Proteomes" id="UP001183648"/>
    </source>
</evidence>
<organism evidence="3 4">
    <name type="scientific">Nocardioides marmoribigeumensis</name>
    <dbReference type="NCBI Taxonomy" id="433649"/>
    <lineage>
        <taxon>Bacteria</taxon>
        <taxon>Bacillati</taxon>
        <taxon>Actinomycetota</taxon>
        <taxon>Actinomycetes</taxon>
        <taxon>Propionibacteriales</taxon>
        <taxon>Nocardioidaceae</taxon>
        <taxon>Nocardioides</taxon>
    </lineage>
</organism>
<dbReference type="Proteomes" id="UP001183648">
    <property type="component" value="Unassembled WGS sequence"/>
</dbReference>
<gene>
    <name evidence="3" type="ORF">J2S63_002107</name>
</gene>
<proteinExistence type="predicted"/>
<reference evidence="3 4" key="1">
    <citation type="submission" date="2023-07" db="EMBL/GenBank/DDBJ databases">
        <title>Sequencing the genomes of 1000 actinobacteria strains.</title>
        <authorList>
            <person name="Klenk H.-P."/>
        </authorList>
    </citation>
    <scope>NUCLEOTIDE SEQUENCE [LARGE SCALE GENOMIC DNA]</scope>
    <source>
        <strain evidence="3 4">DSM 19426</strain>
    </source>
</reference>
<evidence type="ECO:0000259" key="2">
    <source>
        <dbReference type="Pfam" id="PF03061"/>
    </source>
</evidence>
<dbReference type="CDD" id="cd03443">
    <property type="entry name" value="PaaI_thioesterase"/>
    <property type="match status" value="1"/>
</dbReference>
<dbReference type="InterPro" id="IPR029069">
    <property type="entry name" value="HotDog_dom_sf"/>
</dbReference>
<dbReference type="EMBL" id="JAVDYG010000001">
    <property type="protein sequence ID" value="MDR7362554.1"/>
    <property type="molecule type" value="Genomic_DNA"/>
</dbReference>
<dbReference type="PANTHER" id="PTHR43240">
    <property type="entry name" value="1,4-DIHYDROXY-2-NAPHTHOYL-COA THIOESTERASE 1"/>
    <property type="match status" value="1"/>
</dbReference>
<keyword evidence="1" id="KW-0378">Hydrolase</keyword>
<dbReference type="SUPFAM" id="SSF54637">
    <property type="entry name" value="Thioesterase/thiol ester dehydrase-isomerase"/>
    <property type="match status" value="2"/>
</dbReference>
<sequence>MTRTQDLAAMTGIEQLQAIGSGVLPHAPIAETLGLENVDGEVGAFSVELVPHERHYNPLGSVHGGVLATMLDTAAACSVHSTLAAGEAYTSLDLTVKFLRPATVASGRLRAEGRVLQRGRRTALAEAQVYDEQRCLRAEGRVLQRGRRTALAEAQVYDEQRRLVAHATSSCMIFS</sequence>
<dbReference type="InterPro" id="IPR006683">
    <property type="entry name" value="Thioestr_dom"/>
</dbReference>
<dbReference type="NCBIfam" id="TIGR00369">
    <property type="entry name" value="unchar_dom_1"/>
    <property type="match status" value="1"/>
</dbReference>
<comment type="caution">
    <text evidence="3">The sequence shown here is derived from an EMBL/GenBank/DDBJ whole genome shotgun (WGS) entry which is preliminary data.</text>
</comment>
<keyword evidence="4" id="KW-1185">Reference proteome</keyword>
<evidence type="ECO:0000256" key="1">
    <source>
        <dbReference type="ARBA" id="ARBA00022801"/>
    </source>
</evidence>
<dbReference type="RefSeq" id="WP_310301860.1">
    <property type="nucleotide sequence ID" value="NZ_BAAAPS010000008.1"/>
</dbReference>
<dbReference type="Pfam" id="PF03061">
    <property type="entry name" value="4HBT"/>
    <property type="match status" value="1"/>
</dbReference>
<dbReference type="PANTHER" id="PTHR43240:SF1">
    <property type="entry name" value="BLR5584 PROTEIN"/>
    <property type="match status" value="1"/>
</dbReference>
<protein>
    <submittedName>
        <fullName evidence="3">Uncharacterized protein (TIGR00369 family)</fullName>
    </submittedName>
</protein>
<dbReference type="InterPro" id="IPR003736">
    <property type="entry name" value="PAAI_dom"/>
</dbReference>
<name>A0ABU2BWZ3_9ACTN</name>